<evidence type="ECO:0000256" key="1">
    <source>
        <dbReference type="ARBA" id="ARBA00008609"/>
    </source>
</evidence>
<dbReference type="InterPro" id="IPR006222">
    <property type="entry name" value="GCVT_N"/>
</dbReference>
<evidence type="ECO:0000259" key="8">
    <source>
        <dbReference type="Pfam" id="PF08669"/>
    </source>
</evidence>
<evidence type="ECO:0000256" key="5">
    <source>
        <dbReference type="ARBA" id="ARBA00031395"/>
    </source>
</evidence>
<protein>
    <recommendedName>
        <fullName evidence="2">aminomethyltransferase</fullName>
        <ecNumber evidence="2">2.1.2.10</ecNumber>
    </recommendedName>
    <alternativeName>
        <fullName evidence="5">Glycine cleavage system T protein</fullName>
    </alternativeName>
</protein>
<accession>A0ABV3Y3Y6</accession>
<evidence type="ECO:0000313" key="9">
    <source>
        <dbReference type="EMBL" id="MEX6430267.1"/>
    </source>
</evidence>
<dbReference type="Pfam" id="PF08669">
    <property type="entry name" value="GCV_T_C"/>
    <property type="match status" value="1"/>
</dbReference>
<evidence type="ECO:0000256" key="2">
    <source>
        <dbReference type="ARBA" id="ARBA00012616"/>
    </source>
</evidence>
<dbReference type="InterPro" id="IPR013977">
    <property type="entry name" value="GcvT_C"/>
</dbReference>
<organism evidence="9 10">
    <name type="scientific">Ferrimicrobium acidiphilum</name>
    <dbReference type="NCBI Taxonomy" id="121039"/>
    <lineage>
        <taxon>Bacteria</taxon>
        <taxon>Bacillati</taxon>
        <taxon>Actinomycetota</taxon>
        <taxon>Acidimicrobiia</taxon>
        <taxon>Acidimicrobiales</taxon>
        <taxon>Acidimicrobiaceae</taxon>
        <taxon>Ferrimicrobium</taxon>
    </lineage>
</organism>
<comment type="catalytic activity">
    <reaction evidence="6">
        <text>N(6)-[(R)-S(8)-aminomethyldihydrolipoyl]-L-lysyl-[protein] + (6S)-5,6,7,8-tetrahydrofolate = N(6)-[(R)-dihydrolipoyl]-L-lysyl-[protein] + (6R)-5,10-methylene-5,6,7,8-tetrahydrofolate + NH4(+)</text>
        <dbReference type="Rhea" id="RHEA:16945"/>
        <dbReference type="Rhea" id="RHEA-COMP:10475"/>
        <dbReference type="Rhea" id="RHEA-COMP:10492"/>
        <dbReference type="ChEBI" id="CHEBI:15636"/>
        <dbReference type="ChEBI" id="CHEBI:28938"/>
        <dbReference type="ChEBI" id="CHEBI:57453"/>
        <dbReference type="ChEBI" id="CHEBI:83100"/>
        <dbReference type="ChEBI" id="CHEBI:83143"/>
        <dbReference type="EC" id="2.1.2.10"/>
    </reaction>
</comment>
<dbReference type="EC" id="2.1.2.10" evidence="2"/>
<dbReference type="EMBL" id="JBFSHR010000043">
    <property type="protein sequence ID" value="MEX6430267.1"/>
    <property type="molecule type" value="Genomic_DNA"/>
</dbReference>
<comment type="caution">
    <text evidence="9">The sequence shown here is derived from an EMBL/GenBank/DDBJ whole genome shotgun (WGS) entry which is preliminary data.</text>
</comment>
<keyword evidence="3" id="KW-0032">Aminotransferase</keyword>
<dbReference type="SUPFAM" id="SSF101790">
    <property type="entry name" value="Aminomethyltransferase beta-barrel domain"/>
    <property type="match status" value="1"/>
</dbReference>
<dbReference type="InterPro" id="IPR028896">
    <property type="entry name" value="GcvT/YgfZ/DmdA"/>
</dbReference>
<evidence type="ECO:0000256" key="3">
    <source>
        <dbReference type="ARBA" id="ARBA00022576"/>
    </source>
</evidence>
<dbReference type="NCBIfam" id="NF001567">
    <property type="entry name" value="PRK00389.1"/>
    <property type="match status" value="1"/>
</dbReference>
<dbReference type="InterPro" id="IPR029043">
    <property type="entry name" value="GcvT/YgfZ_C"/>
</dbReference>
<dbReference type="PIRSF" id="PIRSF006487">
    <property type="entry name" value="GcvT"/>
    <property type="match status" value="1"/>
</dbReference>
<feature type="domain" description="Aminomethyltransferase C-terminal" evidence="8">
    <location>
        <begin position="271"/>
        <end position="325"/>
    </location>
</feature>
<evidence type="ECO:0000256" key="6">
    <source>
        <dbReference type="ARBA" id="ARBA00047665"/>
    </source>
</evidence>
<evidence type="ECO:0000259" key="7">
    <source>
        <dbReference type="Pfam" id="PF01571"/>
    </source>
</evidence>
<evidence type="ECO:0000313" key="10">
    <source>
        <dbReference type="Proteomes" id="UP001560267"/>
    </source>
</evidence>
<dbReference type="RefSeq" id="WP_276989854.1">
    <property type="nucleotide sequence ID" value="NZ_JBFSHR010000043.1"/>
</dbReference>
<sequence>MIKTTALHATHLGIGAKMTQFGGYEMPLAYPAGTIAEHLAVRNDAGVFDVSHLGSVEVRGPDAFDRLQSVFTNDLSRIGPGRAQYTHLLDESGSVLDDIIVWWLTEDCFHVMPNAANTDNVIASVGGRDITPGRTILAVQGPQARNYTQMVLGLADLPAKNRIISGTYHGVPILVSGTGYTGSDGVEVSIPNEVASQCFLEFIRVGVQPCGLGSRDTLRLEAGLPLHGHELGEGLTPLNARLDWVVKFNKGDFPGKAALLAQRAAGVTPLLTGLTTRSRAPLRTGERIYSTDGIEIGWVSSGGYSPGRKEGIGLGFVTFDAPDELVLHRGDAQLPIQRCDYPFVALP</sequence>
<dbReference type="InterPro" id="IPR006223">
    <property type="entry name" value="GcvT"/>
</dbReference>
<dbReference type="Proteomes" id="UP001560267">
    <property type="component" value="Unassembled WGS sequence"/>
</dbReference>
<dbReference type="Gene3D" id="3.30.1360.120">
    <property type="entry name" value="Probable tRNA modification gtpase trme, domain 1"/>
    <property type="match status" value="1"/>
</dbReference>
<dbReference type="GO" id="GO:0004047">
    <property type="term" value="F:aminomethyltransferase activity"/>
    <property type="evidence" value="ECO:0007669"/>
    <property type="project" value="UniProtKB-EC"/>
</dbReference>
<proteinExistence type="inferred from homology"/>
<dbReference type="PANTHER" id="PTHR43757:SF2">
    <property type="entry name" value="AMINOMETHYLTRANSFERASE, MITOCHONDRIAL"/>
    <property type="match status" value="1"/>
</dbReference>
<dbReference type="InterPro" id="IPR027266">
    <property type="entry name" value="TrmE/GcvT-like"/>
</dbReference>
<dbReference type="NCBIfam" id="TIGR00528">
    <property type="entry name" value="gcvT"/>
    <property type="match status" value="1"/>
</dbReference>
<gene>
    <name evidence="9" type="primary">gcvT</name>
    <name evidence="9" type="ORF">AB6A68_10555</name>
</gene>
<name>A0ABV3Y3Y6_9ACTN</name>
<comment type="similarity">
    <text evidence="1">Belongs to the GcvT family.</text>
</comment>
<evidence type="ECO:0000256" key="4">
    <source>
        <dbReference type="ARBA" id="ARBA00022679"/>
    </source>
</evidence>
<keyword evidence="4 9" id="KW-0808">Transferase</keyword>
<dbReference type="PANTHER" id="PTHR43757">
    <property type="entry name" value="AMINOMETHYLTRANSFERASE"/>
    <property type="match status" value="1"/>
</dbReference>
<dbReference type="SUPFAM" id="SSF103025">
    <property type="entry name" value="Folate-binding domain"/>
    <property type="match status" value="1"/>
</dbReference>
<reference evidence="9 10" key="1">
    <citation type="submission" date="2024-07" db="EMBL/GenBank/DDBJ databases">
        <title>Draft Genome Sequence of Ferrimicrobium acidiphilum Strain YE2023, Isolated from a Pulp of Bioleach Reactor.</title>
        <authorList>
            <person name="Elkina Y.A."/>
            <person name="Bulaeva A.G."/>
            <person name="Beletsky A.V."/>
            <person name="Mardanov A.V."/>
        </authorList>
    </citation>
    <scope>NUCLEOTIDE SEQUENCE [LARGE SCALE GENOMIC DNA]</scope>
    <source>
        <strain evidence="9 10">YE2023</strain>
    </source>
</reference>
<keyword evidence="10" id="KW-1185">Reference proteome</keyword>
<dbReference type="Pfam" id="PF01571">
    <property type="entry name" value="GCV_T"/>
    <property type="match status" value="1"/>
</dbReference>
<feature type="domain" description="GCVT N-terminal" evidence="7">
    <location>
        <begin position="7"/>
        <end position="250"/>
    </location>
</feature>